<evidence type="ECO:0000313" key="3">
    <source>
        <dbReference type="Proteomes" id="UP001221898"/>
    </source>
</evidence>
<gene>
    <name evidence="2" type="ORF">AAFF_G00136800</name>
</gene>
<sequence>MEFDSVRSGDGRKGEVRSDTNQLSWLRLWEARDSSRPSCQSERSMEHLHLTQTRSAARYGRYKVIRVAAGLTAIGRSGQPLCLWLQHRRQAGASETAQEERAFGGETSQEILAPLKSERWESALRLGDRLHQKPPDTELHLKQASDKQTEGRT</sequence>
<reference evidence="2" key="1">
    <citation type="journal article" date="2023" name="Science">
        <title>Genome structures resolve the early diversification of teleost fishes.</title>
        <authorList>
            <person name="Parey E."/>
            <person name="Louis A."/>
            <person name="Montfort J."/>
            <person name="Bouchez O."/>
            <person name="Roques C."/>
            <person name="Iampietro C."/>
            <person name="Lluch J."/>
            <person name="Castinel A."/>
            <person name="Donnadieu C."/>
            <person name="Desvignes T."/>
            <person name="Floi Bucao C."/>
            <person name="Jouanno E."/>
            <person name="Wen M."/>
            <person name="Mejri S."/>
            <person name="Dirks R."/>
            <person name="Jansen H."/>
            <person name="Henkel C."/>
            <person name="Chen W.J."/>
            <person name="Zahm M."/>
            <person name="Cabau C."/>
            <person name="Klopp C."/>
            <person name="Thompson A.W."/>
            <person name="Robinson-Rechavi M."/>
            <person name="Braasch I."/>
            <person name="Lecointre G."/>
            <person name="Bobe J."/>
            <person name="Postlethwait J.H."/>
            <person name="Berthelot C."/>
            <person name="Roest Crollius H."/>
            <person name="Guiguen Y."/>
        </authorList>
    </citation>
    <scope>NUCLEOTIDE SEQUENCE</scope>
    <source>
        <strain evidence="2">NC1722</strain>
    </source>
</reference>
<protein>
    <submittedName>
        <fullName evidence="2">Uncharacterized protein</fullName>
    </submittedName>
</protein>
<dbReference type="AlphaFoldDB" id="A0AAD7X1S3"/>
<feature type="region of interest" description="Disordered" evidence="1">
    <location>
        <begin position="127"/>
        <end position="153"/>
    </location>
</feature>
<comment type="caution">
    <text evidence="2">The sequence shown here is derived from an EMBL/GenBank/DDBJ whole genome shotgun (WGS) entry which is preliminary data.</text>
</comment>
<dbReference type="EMBL" id="JAINUG010000002">
    <property type="protein sequence ID" value="KAJ8417971.1"/>
    <property type="molecule type" value="Genomic_DNA"/>
</dbReference>
<proteinExistence type="predicted"/>
<dbReference type="Proteomes" id="UP001221898">
    <property type="component" value="Unassembled WGS sequence"/>
</dbReference>
<evidence type="ECO:0000313" key="2">
    <source>
        <dbReference type="EMBL" id="KAJ8417971.1"/>
    </source>
</evidence>
<keyword evidence="3" id="KW-1185">Reference proteome</keyword>
<accession>A0AAD7X1S3</accession>
<name>A0AAD7X1S3_9TELE</name>
<evidence type="ECO:0000256" key="1">
    <source>
        <dbReference type="SAM" id="MobiDB-lite"/>
    </source>
</evidence>
<organism evidence="2 3">
    <name type="scientific">Aldrovandia affinis</name>
    <dbReference type="NCBI Taxonomy" id="143900"/>
    <lineage>
        <taxon>Eukaryota</taxon>
        <taxon>Metazoa</taxon>
        <taxon>Chordata</taxon>
        <taxon>Craniata</taxon>
        <taxon>Vertebrata</taxon>
        <taxon>Euteleostomi</taxon>
        <taxon>Actinopterygii</taxon>
        <taxon>Neopterygii</taxon>
        <taxon>Teleostei</taxon>
        <taxon>Notacanthiformes</taxon>
        <taxon>Halosauridae</taxon>
        <taxon>Aldrovandia</taxon>
    </lineage>
</organism>